<dbReference type="AlphaFoldDB" id="A0A022XHJ4"/>
<dbReference type="OrthoDB" id="4510061at2759"/>
<evidence type="ECO:0000313" key="2">
    <source>
        <dbReference type="Proteomes" id="UP000023623"/>
    </source>
</evidence>
<dbReference type="HOGENOM" id="CLU_084254_0_0_1"/>
<protein>
    <submittedName>
        <fullName evidence="1">Uncharacterized protein</fullName>
    </submittedName>
</protein>
<accession>A0A022XHJ4</accession>
<organism evidence="1 2">
    <name type="scientific">Trichophyton soudanense CBS 452.61</name>
    <dbReference type="NCBI Taxonomy" id="1215331"/>
    <lineage>
        <taxon>Eukaryota</taxon>
        <taxon>Fungi</taxon>
        <taxon>Dikarya</taxon>
        <taxon>Ascomycota</taxon>
        <taxon>Pezizomycotina</taxon>
        <taxon>Eurotiomycetes</taxon>
        <taxon>Eurotiomycetidae</taxon>
        <taxon>Onygenales</taxon>
        <taxon>Arthrodermataceae</taxon>
        <taxon>Trichophyton</taxon>
    </lineage>
</organism>
<evidence type="ECO:0000313" key="1">
    <source>
        <dbReference type="EMBL" id="EZF70107.1"/>
    </source>
</evidence>
<dbReference type="Proteomes" id="UP000023623">
    <property type="component" value="Unassembled WGS sequence"/>
</dbReference>
<proteinExistence type="predicted"/>
<sequence length="180" mass="20361">MSDGYNEARALRVSELINDFRTLLVHISQLKLDATEMAEVAQGYVLMRQCVAEAQELLASQFDIQSIQNLQGDGEFEKVQLQRIILDASARRFQAHKIYQRMAAARRWAMGRAQVLQDQRPSSHHTAALAALDDTLRTELSRITDSYVLSTLASADVRAGYWLNEDPSLSTILNWIRSHS</sequence>
<dbReference type="EMBL" id="KK208920">
    <property type="protein sequence ID" value="EZF70107.1"/>
    <property type="molecule type" value="Genomic_DNA"/>
</dbReference>
<keyword evidence="2" id="KW-1185">Reference proteome</keyword>
<reference evidence="1 2" key="1">
    <citation type="submission" date="2014-02" db="EMBL/GenBank/DDBJ databases">
        <title>The Genome Sequence of Trichophyton rubrum (morphotype soudanense) CBS 452.61.</title>
        <authorList>
            <consortium name="The Broad Institute Genomics Platform"/>
            <person name="Cuomo C.A."/>
            <person name="White T.C."/>
            <person name="Graser Y."/>
            <person name="Martinez-Rossi N."/>
            <person name="Heitman J."/>
            <person name="Young S.K."/>
            <person name="Zeng Q."/>
            <person name="Gargeya S."/>
            <person name="Abouelleil A."/>
            <person name="Alvarado L."/>
            <person name="Chapman S.B."/>
            <person name="Gainer-Dewar J."/>
            <person name="Goldberg J."/>
            <person name="Griggs A."/>
            <person name="Gujja S."/>
            <person name="Hansen M."/>
            <person name="Howarth C."/>
            <person name="Imamovic A."/>
            <person name="Larimer J."/>
            <person name="Martinez D."/>
            <person name="Murphy C."/>
            <person name="Pearson M.D."/>
            <person name="Persinoti G."/>
            <person name="Poon T."/>
            <person name="Priest M."/>
            <person name="Roberts A.D."/>
            <person name="Saif S."/>
            <person name="Shea T.D."/>
            <person name="Sykes S.N."/>
            <person name="Wortman J."/>
            <person name="Nusbaum C."/>
            <person name="Birren B."/>
        </authorList>
    </citation>
    <scope>NUCLEOTIDE SEQUENCE [LARGE SCALE GENOMIC DNA]</scope>
    <source>
        <strain evidence="1 2">CBS 452.61</strain>
    </source>
</reference>
<gene>
    <name evidence="1" type="ORF">H105_07629</name>
</gene>
<name>A0A022XHJ4_TRISD</name>